<dbReference type="Pfam" id="PF13568">
    <property type="entry name" value="OMP_b-brl_2"/>
    <property type="match status" value="1"/>
</dbReference>
<keyword evidence="1" id="KW-0732">Signal</keyword>
<dbReference type="RefSeq" id="WP_115168882.1">
    <property type="nucleotide sequence ID" value="NZ_UGYW01000001.1"/>
</dbReference>
<dbReference type="AlphaFoldDB" id="A0A380B9F6"/>
<feature type="signal peptide" evidence="1">
    <location>
        <begin position="1"/>
        <end position="24"/>
    </location>
</feature>
<evidence type="ECO:0000256" key="1">
    <source>
        <dbReference type="SAM" id="SignalP"/>
    </source>
</evidence>
<organism evidence="3 4">
    <name type="scientific">Sphingobacterium spiritivorum</name>
    <name type="common">Flavobacterium spiritivorum</name>
    <dbReference type="NCBI Taxonomy" id="258"/>
    <lineage>
        <taxon>Bacteria</taxon>
        <taxon>Pseudomonadati</taxon>
        <taxon>Bacteroidota</taxon>
        <taxon>Sphingobacteriia</taxon>
        <taxon>Sphingobacteriales</taxon>
        <taxon>Sphingobacteriaceae</taxon>
        <taxon>Sphingobacterium</taxon>
    </lineage>
</organism>
<accession>A0A380B9F6</accession>
<proteinExistence type="predicted"/>
<feature type="domain" description="Outer membrane protein beta-barrel" evidence="2">
    <location>
        <begin position="24"/>
        <end position="168"/>
    </location>
</feature>
<evidence type="ECO:0000259" key="2">
    <source>
        <dbReference type="Pfam" id="PF13568"/>
    </source>
</evidence>
<sequence length="188" mass="21110">MNKNLKTGFTLLALTLGLSLTAHAQKIEYGIKAGAQYSSFSYGNKTIKDEAGKIGAHIGVFARTTEKLYFQPELNFSMFNAKYTYEGKVYTPKFYQANLPLQVGYKVLEKDDLNLRVSAGPQLNYDLKKVKATATTSFKQLSYDALINVGADVEKFTFDLRFNYGLNKRNKDLGARNETYGLSVGYKF</sequence>
<evidence type="ECO:0000313" key="3">
    <source>
        <dbReference type="EMBL" id="SUI97700.1"/>
    </source>
</evidence>
<feature type="chain" id="PRO_5016673249" description="Outer membrane protein beta-barrel domain-containing protein" evidence="1">
    <location>
        <begin position="25"/>
        <end position="188"/>
    </location>
</feature>
<dbReference type="EMBL" id="UGYW01000001">
    <property type="protein sequence ID" value="SUI97700.1"/>
    <property type="molecule type" value="Genomic_DNA"/>
</dbReference>
<evidence type="ECO:0000313" key="4">
    <source>
        <dbReference type="Proteomes" id="UP000254893"/>
    </source>
</evidence>
<name>A0A380B9F6_SPHSI</name>
<gene>
    <name evidence="3" type="ORF">NCTC11388_00409</name>
</gene>
<dbReference type="InterPro" id="IPR025665">
    <property type="entry name" value="Beta-barrel_OMP_2"/>
</dbReference>
<protein>
    <recommendedName>
        <fullName evidence="2">Outer membrane protein beta-barrel domain-containing protein</fullName>
    </recommendedName>
</protein>
<reference evidence="3 4" key="1">
    <citation type="submission" date="2018-06" db="EMBL/GenBank/DDBJ databases">
        <authorList>
            <consortium name="Pathogen Informatics"/>
            <person name="Doyle S."/>
        </authorList>
    </citation>
    <scope>NUCLEOTIDE SEQUENCE [LARGE SCALE GENOMIC DNA]</scope>
    <source>
        <strain evidence="3 4">NCTC11388</strain>
    </source>
</reference>
<dbReference type="Proteomes" id="UP000254893">
    <property type="component" value="Unassembled WGS sequence"/>
</dbReference>